<evidence type="ECO:0000313" key="3">
    <source>
        <dbReference type="EMBL" id="GFG65281.1"/>
    </source>
</evidence>
<evidence type="ECO:0000313" key="4">
    <source>
        <dbReference type="Proteomes" id="UP000465306"/>
    </source>
</evidence>
<name>A0ABQ1BNL5_9MYCO</name>
<evidence type="ECO:0000259" key="2">
    <source>
        <dbReference type="Pfam" id="PF13581"/>
    </source>
</evidence>
<sequence length="151" mass="16367">MGISLCMTAVSHSHTPTTSLRRVGLADPLTAAGLRHDLGYWLQRVVTPPISATRYADILCSVNEALANCAEHAYDKQPVPGAITLQATYDADRHTVRVCVADHGAWRPPVSDGDDLRGRGLALMQALADRCTVERHPEGTMICLDYDTSPD</sequence>
<keyword evidence="1" id="KW-0723">Serine/threonine-protein kinase</keyword>
<dbReference type="CDD" id="cd16936">
    <property type="entry name" value="HATPase_RsbW-like"/>
    <property type="match status" value="1"/>
</dbReference>
<dbReference type="Pfam" id="PF13581">
    <property type="entry name" value="HATPase_c_2"/>
    <property type="match status" value="1"/>
</dbReference>
<organism evidence="3 4">
    <name type="scientific">Mycobacterium kubicae</name>
    <dbReference type="NCBI Taxonomy" id="120959"/>
    <lineage>
        <taxon>Bacteria</taxon>
        <taxon>Bacillati</taxon>
        <taxon>Actinomycetota</taxon>
        <taxon>Actinomycetes</taxon>
        <taxon>Mycobacteriales</taxon>
        <taxon>Mycobacteriaceae</taxon>
        <taxon>Mycobacterium</taxon>
        <taxon>Mycobacterium simiae complex</taxon>
    </lineage>
</organism>
<dbReference type="EMBL" id="BLKU01000003">
    <property type="protein sequence ID" value="GFG65281.1"/>
    <property type="molecule type" value="Genomic_DNA"/>
</dbReference>
<dbReference type="PANTHER" id="PTHR35526:SF3">
    <property type="entry name" value="ANTI-SIGMA-F FACTOR RSBW"/>
    <property type="match status" value="1"/>
</dbReference>
<comment type="caution">
    <text evidence="3">The sequence shown here is derived from an EMBL/GenBank/DDBJ whole genome shotgun (WGS) entry which is preliminary data.</text>
</comment>
<dbReference type="Gene3D" id="3.30.565.10">
    <property type="entry name" value="Histidine kinase-like ATPase, C-terminal domain"/>
    <property type="match status" value="1"/>
</dbReference>
<dbReference type="InterPro" id="IPR003594">
    <property type="entry name" value="HATPase_dom"/>
</dbReference>
<dbReference type="SUPFAM" id="SSF55874">
    <property type="entry name" value="ATPase domain of HSP90 chaperone/DNA topoisomerase II/histidine kinase"/>
    <property type="match status" value="1"/>
</dbReference>
<keyword evidence="1" id="KW-0418">Kinase</keyword>
<keyword evidence="4" id="KW-1185">Reference proteome</keyword>
<keyword evidence="1" id="KW-0808">Transferase</keyword>
<gene>
    <name evidence="3" type="ORF">MKUB_27710</name>
</gene>
<dbReference type="InterPro" id="IPR036890">
    <property type="entry name" value="HATPase_C_sf"/>
</dbReference>
<feature type="domain" description="Histidine kinase/HSP90-like ATPase" evidence="2">
    <location>
        <begin position="27"/>
        <end position="144"/>
    </location>
</feature>
<dbReference type="Proteomes" id="UP000465306">
    <property type="component" value="Unassembled WGS sequence"/>
</dbReference>
<dbReference type="InterPro" id="IPR050267">
    <property type="entry name" value="Anti-sigma-factor_SerPK"/>
</dbReference>
<evidence type="ECO:0000256" key="1">
    <source>
        <dbReference type="ARBA" id="ARBA00022527"/>
    </source>
</evidence>
<proteinExistence type="predicted"/>
<dbReference type="PANTHER" id="PTHR35526">
    <property type="entry name" value="ANTI-SIGMA-F FACTOR RSBW-RELATED"/>
    <property type="match status" value="1"/>
</dbReference>
<reference evidence="3 4" key="1">
    <citation type="journal article" date="2019" name="Emerg. Microbes Infect.">
        <title>Comprehensive subspecies identification of 175 nontuberculous mycobacteria species based on 7547 genomic profiles.</title>
        <authorList>
            <person name="Matsumoto Y."/>
            <person name="Kinjo T."/>
            <person name="Motooka D."/>
            <person name="Nabeya D."/>
            <person name="Jung N."/>
            <person name="Uechi K."/>
            <person name="Horii T."/>
            <person name="Iida T."/>
            <person name="Fujita J."/>
            <person name="Nakamura S."/>
        </authorList>
    </citation>
    <scope>NUCLEOTIDE SEQUENCE [LARGE SCALE GENOMIC DNA]</scope>
    <source>
        <strain evidence="3 4">JCM 13573</strain>
    </source>
</reference>
<accession>A0ABQ1BNL5</accession>
<protein>
    <submittedName>
        <fullName evidence="3">Anti-sigma regulatory factor</fullName>
    </submittedName>
</protein>